<feature type="domain" description="RRM" evidence="11">
    <location>
        <begin position="119"/>
        <end position="217"/>
    </location>
</feature>
<dbReference type="InterPro" id="IPR035979">
    <property type="entry name" value="RBD_domain_sf"/>
</dbReference>
<dbReference type="AlphaFoldDB" id="A0A3N4LPJ2"/>
<dbReference type="PROSITE" id="PS50102">
    <property type="entry name" value="RRM"/>
    <property type="match status" value="2"/>
</dbReference>
<dbReference type="SMART" id="SM00360">
    <property type="entry name" value="RRM"/>
    <property type="match status" value="2"/>
</dbReference>
<dbReference type="Proteomes" id="UP000267821">
    <property type="component" value="Unassembled WGS sequence"/>
</dbReference>
<feature type="region of interest" description="Disordered" evidence="10">
    <location>
        <begin position="1"/>
        <end position="101"/>
    </location>
</feature>
<evidence type="ECO:0000256" key="6">
    <source>
        <dbReference type="ARBA" id="ARBA00022552"/>
    </source>
</evidence>
<feature type="region of interest" description="Disordered" evidence="10">
    <location>
        <begin position="370"/>
        <end position="402"/>
    </location>
</feature>
<dbReference type="GO" id="GO:0000463">
    <property type="term" value="P:maturation of LSU-rRNA from tricistronic rRNA transcript (SSU-rRNA, 5.8S rRNA, LSU-rRNA)"/>
    <property type="evidence" value="ECO:0007669"/>
    <property type="project" value="TreeGrafter"/>
</dbReference>
<evidence type="ECO:0000256" key="4">
    <source>
        <dbReference type="ARBA" id="ARBA00015520"/>
    </source>
</evidence>
<dbReference type="FunCoup" id="A0A3N4LPJ2">
    <property type="interactions" value="752"/>
</dbReference>
<comment type="similarity">
    <text evidence="3">Belongs to the RRM RBM34 family.</text>
</comment>
<feature type="compositionally biased region" description="Acidic residues" evidence="10">
    <location>
        <begin position="55"/>
        <end position="80"/>
    </location>
</feature>
<comment type="subcellular location">
    <subcellularLocation>
        <location evidence="2">Nucleus</location>
        <location evidence="2">Nucleolus</location>
    </subcellularLocation>
</comment>
<accession>A0A3N4LPJ2</accession>
<dbReference type="SUPFAM" id="SSF54928">
    <property type="entry name" value="RNA-binding domain, RBD"/>
    <property type="match status" value="2"/>
</dbReference>
<keyword evidence="13" id="KW-1185">Reference proteome</keyword>
<dbReference type="InterPro" id="IPR047189">
    <property type="entry name" value="RRM2_Nop12p-like"/>
</dbReference>
<dbReference type="CDD" id="cd12670">
    <property type="entry name" value="RRM2_Nop12p_like"/>
    <property type="match status" value="1"/>
</dbReference>
<protein>
    <recommendedName>
        <fullName evidence="4">Nucleolar protein 12</fullName>
    </recommendedName>
</protein>
<dbReference type="Pfam" id="PF00076">
    <property type="entry name" value="RRM_1"/>
    <property type="match status" value="1"/>
</dbReference>
<feature type="domain" description="RRM" evidence="11">
    <location>
        <begin position="225"/>
        <end position="303"/>
    </location>
</feature>
<dbReference type="InParanoid" id="A0A3N4LPJ2"/>
<evidence type="ECO:0000256" key="9">
    <source>
        <dbReference type="PROSITE-ProRule" id="PRU00176"/>
    </source>
</evidence>
<dbReference type="InterPro" id="IPR012677">
    <property type="entry name" value="Nucleotide-bd_a/b_plait_sf"/>
</dbReference>
<sequence>MATAQPEPERRAKRKRTEDDLEERYMQRIQEEEVVENKKIEAVRKAKQEAKAALEEDGDTAEGEDEDSGDDSDGGESEDEQQNKNDKKGTTGTGSSELFPIRHETLEPQKHEDFDEAARTVFLGNVPSIAISSKSSYKILKSVFSAPGKIFKLRFRSIAFSEQIPRKAAFATHKLHEKQQTVNAYVVYQTKEAAREALKLNGSVVLDRHIRVDSVAHPAKHDTQRSVFIGNLDFEAQEESLWRHFAPCGTIEYVRIVRDGATNVGKGFAYVQFEDVVSVEQALLLDGRKMQNDRKLRVSRAKAVKRKNKPVDVTGPSSKKQKVFVPRDNPRQKEMLGRARRLLGKAGAAKAKKAPESFIFEGTRATVTANPRIKLGGKKKGKPARARANARSSAWKQKAKKK</sequence>
<evidence type="ECO:0000256" key="2">
    <source>
        <dbReference type="ARBA" id="ARBA00004604"/>
    </source>
</evidence>
<dbReference type="Gene3D" id="3.30.70.330">
    <property type="match status" value="2"/>
</dbReference>
<keyword evidence="8" id="KW-0539">Nucleus</keyword>
<evidence type="ECO:0000259" key="11">
    <source>
        <dbReference type="PROSITE" id="PS50102"/>
    </source>
</evidence>
<dbReference type="GO" id="GO:0005730">
    <property type="term" value="C:nucleolus"/>
    <property type="evidence" value="ECO:0007669"/>
    <property type="project" value="UniProtKB-SubCell"/>
</dbReference>
<dbReference type="PANTHER" id="PTHR23236:SF25">
    <property type="entry name" value="RNA-BINDING PROTEIN 34"/>
    <property type="match status" value="1"/>
</dbReference>
<evidence type="ECO:0000256" key="1">
    <source>
        <dbReference type="ARBA" id="ARBA00002475"/>
    </source>
</evidence>
<keyword evidence="5" id="KW-0690">Ribosome biogenesis</keyword>
<comment type="function">
    <text evidence="1">Involved in pre-25S rRNA processing.</text>
</comment>
<proteinExistence type="inferred from homology"/>
<dbReference type="STRING" id="1051890.A0A3N4LPJ2"/>
<evidence type="ECO:0000256" key="7">
    <source>
        <dbReference type="ARBA" id="ARBA00022884"/>
    </source>
</evidence>
<evidence type="ECO:0000256" key="8">
    <source>
        <dbReference type="ARBA" id="ARBA00023242"/>
    </source>
</evidence>
<evidence type="ECO:0000313" key="13">
    <source>
        <dbReference type="Proteomes" id="UP000267821"/>
    </source>
</evidence>
<gene>
    <name evidence="12" type="ORF">L211DRAFT_807308</name>
</gene>
<evidence type="ECO:0000256" key="3">
    <source>
        <dbReference type="ARBA" id="ARBA00007077"/>
    </source>
</evidence>
<reference evidence="12 13" key="1">
    <citation type="journal article" date="2018" name="Nat. Ecol. Evol.">
        <title>Pezizomycetes genomes reveal the molecular basis of ectomycorrhizal truffle lifestyle.</title>
        <authorList>
            <person name="Murat C."/>
            <person name="Payen T."/>
            <person name="Noel B."/>
            <person name="Kuo A."/>
            <person name="Morin E."/>
            <person name="Chen J."/>
            <person name="Kohler A."/>
            <person name="Krizsan K."/>
            <person name="Balestrini R."/>
            <person name="Da Silva C."/>
            <person name="Montanini B."/>
            <person name="Hainaut M."/>
            <person name="Levati E."/>
            <person name="Barry K.W."/>
            <person name="Belfiori B."/>
            <person name="Cichocki N."/>
            <person name="Clum A."/>
            <person name="Dockter R.B."/>
            <person name="Fauchery L."/>
            <person name="Guy J."/>
            <person name="Iotti M."/>
            <person name="Le Tacon F."/>
            <person name="Lindquist E.A."/>
            <person name="Lipzen A."/>
            <person name="Malagnac F."/>
            <person name="Mello A."/>
            <person name="Molinier V."/>
            <person name="Miyauchi S."/>
            <person name="Poulain J."/>
            <person name="Riccioni C."/>
            <person name="Rubini A."/>
            <person name="Sitrit Y."/>
            <person name="Splivallo R."/>
            <person name="Traeger S."/>
            <person name="Wang M."/>
            <person name="Zifcakova L."/>
            <person name="Wipf D."/>
            <person name="Zambonelli A."/>
            <person name="Paolocci F."/>
            <person name="Nowrousian M."/>
            <person name="Ottonello S."/>
            <person name="Baldrian P."/>
            <person name="Spatafora J.W."/>
            <person name="Henrissat B."/>
            <person name="Nagy L.G."/>
            <person name="Aury J.M."/>
            <person name="Wincker P."/>
            <person name="Grigoriev I.V."/>
            <person name="Bonfante P."/>
            <person name="Martin F.M."/>
        </authorList>
    </citation>
    <scope>NUCLEOTIDE SEQUENCE [LARGE SCALE GENOMIC DNA]</scope>
    <source>
        <strain evidence="12 13">ATCC MYA-4762</strain>
    </source>
</reference>
<evidence type="ECO:0000256" key="10">
    <source>
        <dbReference type="SAM" id="MobiDB-lite"/>
    </source>
</evidence>
<dbReference type="InterPro" id="IPR000504">
    <property type="entry name" value="RRM_dom"/>
</dbReference>
<organism evidence="12 13">
    <name type="scientific">Terfezia boudieri ATCC MYA-4762</name>
    <dbReference type="NCBI Taxonomy" id="1051890"/>
    <lineage>
        <taxon>Eukaryota</taxon>
        <taxon>Fungi</taxon>
        <taxon>Dikarya</taxon>
        <taxon>Ascomycota</taxon>
        <taxon>Pezizomycotina</taxon>
        <taxon>Pezizomycetes</taxon>
        <taxon>Pezizales</taxon>
        <taxon>Pezizaceae</taxon>
        <taxon>Terfezia</taxon>
    </lineage>
</organism>
<keyword evidence="6" id="KW-0698">rRNA processing</keyword>
<name>A0A3N4LPJ2_9PEZI</name>
<evidence type="ECO:0000313" key="12">
    <source>
        <dbReference type="EMBL" id="RPB24746.1"/>
    </source>
</evidence>
<dbReference type="EMBL" id="ML121540">
    <property type="protein sequence ID" value="RPB24746.1"/>
    <property type="molecule type" value="Genomic_DNA"/>
</dbReference>
<keyword evidence="7 9" id="KW-0694">RNA-binding</keyword>
<evidence type="ECO:0000256" key="5">
    <source>
        <dbReference type="ARBA" id="ARBA00022517"/>
    </source>
</evidence>
<feature type="compositionally biased region" description="Basic and acidic residues" evidence="10">
    <location>
        <begin position="23"/>
        <end position="54"/>
    </location>
</feature>
<dbReference type="GO" id="GO:0019843">
    <property type="term" value="F:rRNA binding"/>
    <property type="evidence" value="ECO:0007669"/>
    <property type="project" value="TreeGrafter"/>
</dbReference>
<dbReference type="PANTHER" id="PTHR23236">
    <property type="entry name" value="EUKARYOTIC TRANSLATION INITIATION FACTOR 4B/4H"/>
    <property type="match status" value="1"/>
</dbReference>
<dbReference type="OrthoDB" id="442677at2759"/>
<feature type="compositionally biased region" description="Basic residues" evidence="10">
    <location>
        <begin position="375"/>
        <end position="385"/>
    </location>
</feature>